<dbReference type="Proteomes" id="UP000594638">
    <property type="component" value="Unassembled WGS sequence"/>
</dbReference>
<comment type="caution">
    <text evidence="3">The sequence shown here is derived from an EMBL/GenBank/DDBJ whole genome shotgun (WGS) entry which is preliminary data.</text>
</comment>
<dbReference type="Gramene" id="OE9A076155T1">
    <property type="protein sequence ID" value="OE9A076155C1"/>
    <property type="gene ID" value="OE9A076155"/>
</dbReference>
<evidence type="ECO:0000313" key="4">
    <source>
        <dbReference type="Proteomes" id="UP000594638"/>
    </source>
</evidence>
<evidence type="ECO:0000313" key="3">
    <source>
        <dbReference type="EMBL" id="CAA2999481.1"/>
    </source>
</evidence>
<gene>
    <name evidence="3" type="ORF">OLEA9_A076155</name>
</gene>
<sequence>MDGAMDWLSPLRTGAEGAHDKTIINRIMLKFRPIAPKPVNEGSVSGTNPGEKKFDAGTKRKTRRKYVRIKRNNKKCSSKLIDGKERKKMEVEGEVVNLGLQSQIATGSMKTLDFSVQRKPMLMNFNNPENSSKYAAVSLPDHSDRTSVAPPRRVVESWVTIDKMTNMWVDGGGLGGSDMEKMKSLEVDTCPSLISDSFDKVRWVNLAYRRMVDPLDEEEPAAEITVWLVVKDKIAVHWPAFACTVRVVYPQPRGKEKHFETMPCDVWKMDFGGFAWRLDSKAALRLGR</sequence>
<dbReference type="OrthoDB" id="1898295at2759"/>
<dbReference type="InterPro" id="IPR057710">
    <property type="entry name" value="DUF7950"/>
</dbReference>
<dbReference type="Pfam" id="PF25821">
    <property type="entry name" value="DUF7950"/>
    <property type="match status" value="1"/>
</dbReference>
<keyword evidence="4" id="KW-1185">Reference proteome</keyword>
<name>A0A8S0T4Y9_OLEEU</name>
<feature type="region of interest" description="Disordered" evidence="1">
    <location>
        <begin position="40"/>
        <end position="64"/>
    </location>
</feature>
<reference evidence="3 4" key="1">
    <citation type="submission" date="2019-12" db="EMBL/GenBank/DDBJ databases">
        <authorList>
            <person name="Alioto T."/>
            <person name="Alioto T."/>
            <person name="Gomez Garrido J."/>
        </authorList>
    </citation>
    <scope>NUCLEOTIDE SEQUENCE [LARGE SCALE GENOMIC DNA]</scope>
</reference>
<accession>A0A8S0T4Y9</accession>
<protein>
    <recommendedName>
        <fullName evidence="2">DUF7950 domain-containing protein</fullName>
    </recommendedName>
</protein>
<evidence type="ECO:0000259" key="2">
    <source>
        <dbReference type="Pfam" id="PF25821"/>
    </source>
</evidence>
<dbReference type="PANTHER" id="PTHR33595">
    <property type="entry name" value="VON WILLEBRAND FACTOR A DOMAIN PROTEIN"/>
    <property type="match status" value="1"/>
</dbReference>
<dbReference type="AlphaFoldDB" id="A0A8S0T4Y9"/>
<dbReference type="PANTHER" id="PTHR33595:SF29">
    <property type="match status" value="1"/>
</dbReference>
<proteinExistence type="predicted"/>
<organism evidence="3 4">
    <name type="scientific">Olea europaea subsp. europaea</name>
    <dbReference type="NCBI Taxonomy" id="158383"/>
    <lineage>
        <taxon>Eukaryota</taxon>
        <taxon>Viridiplantae</taxon>
        <taxon>Streptophyta</taxon>
        <taxon>Embryophyta</taxon>
        <taxon>Tracheophyta</taxon>
        <taxon>Spermatophyta</taxon>
        <taxon>Magnoliopsida</taxon>
        <taxon>eudicotyledons</taxon>
        <taxon>Gunneridae</taxon>
        <taxon>Pentapetalae</taxon>
        <taxon>asterids</taxon>
        <taxon>lamiids</taxon>
        <taxon>Lamiales</taxon>
        <taxon>Oleaceae</taxon>
        <taxon>Oleeae</taxon>
        <taxon>Olea</taxon>
    </lineage>
</organism>
<evidence type="ECO:0000256" key="1">
    <source>
        <dbReference type="SAM" id="MobiDB-lite"/>
    </source>
</evidence>
<feature type="domain" description="DUF7950" evidence="2">
    <location>
        <begin position="155"/>
        <end position="284"/>
    </location>
</feature>
<dbReference type="EMBL" id="CACTIH010005635">
    <property type="protein sequence ID" value="CAA2999481.1"/>
    <property type="molecule type" value="Genomic_DNA"/>
</dbReference>